<dbReference type="Proteomes" id="UP000694560">
    <property type="component" value="Unplaced"/>
</dbReference>
<feature type="region of interest" description="Disordered" evidence="1">
    <location>
        <begin position="27"/>
        <end position="49"/>
    </location>
</feature>
<sequence>MLRYEESLQAKQRTLLQQLDSLDQQREELQASLGEAEQDKARLAEQLEQSQEQSGKQIQAQQKLLDTLKQEKVALEQSIVELQANTSQLEEQAQELKERERLLVFFPELHIPPETQFESSGNLTEDMESQLQANNIRIQVMVRENARLEALLIKVKAATEQGMLKVTQWWPRAVTGAEADGGEFHLHFPSPARPTGPAGVSAPGGRAGGVSLLFLPFNCHHPADA</sequence>
<evidence type="ECO:0000313" key="2">
    <source>
        <dbReference type="Ensembl" id="ENSMCSP00000013178.1"/>
    </source>
</evidence>
<dbReference type="OrthoDB" id="10051906at2759"/>
<reference evidence="2" key="2">
    <citation type="submission" date="2025-09" db="UniProtKB">
        <authorList>
            <consortium name="Ensembl"/>
        </authorList>
    </citation>
    <scope>IDENTIFICATION</scope>
</reference>
<accession>A0A8C5TZU5</accession>
<evidence type="ECO:0000313" key="3">
    <source>
        <dbReference type="Proteomes" id="UP000694560"/>
    </source>
</evidence>
<name>A0A8C5TZU5_9PASS</name>
<dbReference type="Ensembl" id="ENSMCST00000013525.1">
    <property type="protein sequence ID" value="ENSMCSP00000013178.1"/>
    <property type="gene ID" value="ENSMCSG00000009310.1"/>
</dbReference>
<dbReference type="AlphaFoldDB" id="A0A8C5TZU5"/>
<reference evidence="2" key="1">
    <citation type="submission" date="2025-08" db="UniProtKB">
        <authorList>
            <consortium name="Ensembl"/>
        </authorList>
    </citation>
    <scope>IDENTIFICATION</scope>
</reference>
<proteinExistence type="predicted"/>
<dbReference type="PANTHER" id="PTHR43696:SF9">
    <property type="entry name" value="COILED-COIL DOMAIN-CONTAINING PROTEIN 157"/>
    <property type="match status" value="1"/>
</dbReference>
<dbReference type="InterPro" id="IPR029681">
    <property type="entry name" value="CCDC157"/>
</dbReference>
<evidence type="ECO:0000256" key="1">
    <source>
        <dbReference type="SAM" id="MobiDB-lite"/>
    </source>
</evidence>
<organism evidence="2 3">
    <name type="scientific">Malurus cyaneus samueli</name>
    <dbReference type="NCBI Taxonomy" id="2593467"/>
    <lineage>
        <taxon>Eukaryota</taxon>
        <taxon>Metazoa</taxon>
        <taxon>Chordata</taxon>
        <taxon>Craniata</taxon>
        <taxon>Vertebrata</taxon>
        <taxon>Euteleostomi</taxon>
        <taxon>Archelosauria</taxon>
        <taxon>Archosauria</taxon>
        <taxon>Dinosauria</taxon>
        <taxon>Saurischia</taxon>
        <taxon>Theropoda</taxon>
        <taxon>Coelurosauria</taxon>
        <taxon>Aves</taxon>
        <taxon>Neognathae</taxon>
        <taxon>Neoaves</taxon>
        <taxon>Telluraves</taxon>
        <taxon>Australaves</taxon>
        <taxon>Passeriformes</taxon>
        <taxon>Meliphagoidea</taxon>
        <taxon>Maluridae</taxon>
        <taxon>Malurus</taxon>
    </lineage>
</organism>
<protein>
    <submittedName>
        <fullName evidence="2">Uncharacterized protein</fullName>
    </submittedName>
</protein>
<dbReference type="PANTHER" id="PTHR43696">
    <property type="entry name" value="COILED-COIL DOMAIN-CONTAINING PROTEIN 157"/>
    <property type="match status" value="1"/>
</dbReference>
<keyword evidence="3" id="KW-1185">Reference proteome</keyword>